<feature type="binding site" evidence="8">
    <location>
        <position position="12"/>
    </location>
    <ligand>
        <name>substrate</name>
    </ligand>
</feature>
<gene>
    <name evidence="8" type="primary">dapF</name>
    <name evidence="10" type="ORF">CfE428DRAFT_0870</name>
</gene>
<dbReference type="GO" id="GO:0005829">
    <property type="term" value="C:cytosol"/>
    <property type="evidence" value="ECO:0007669"/>
    <property type="project" value="TreeGrafter"/>
</dbReference>
<dbReference type="GO" id="GO:0009089">
    <property type="term" value="P:lysine biosynthetic process via diaminopimelate"/>
    <property type="evidence" value="ECO:0007669"/>
    <property type="project" value="UniProtKB-UniRule"/>
</dbReference>
<dbReference type="RefSeq" id="WP_006978197.1">
    <property type="nucleotide sequence ID" value="NZ_ABVL01000002.1"/>
</dbReference>
<dbReference type="AlphaFoldDB" id="B4CW33"/>
<accession>B4CW33</accession>
<protein>
    <recommendedName>
        <fullName evidence="3 8">Diaminopimelate epimerase</fullName>
        <shortName evidence="8">DAP epimerase</shortName>
        <ecNumber evidence="3 8">5.1.1.7</ecNumber>
    </recommendedName>
    <alternativeName>
        <fullName evidence="8">PLP-independent amino acid racemase</fullName>
    </alternativeName>
</protein>
<feature type="active site" description="Proton acceptor" evidence="8">
    <location>
        <position position="206"/>
    </location>
</feature>
<dbReference type="Gene3D" id="3.10.310.10">
    <property type="entry name" value="Diaminopimelate Epimerase, Chain A, domain 1"/>
    <property type="match status" value="2"/>
</dbReference>
<feature type="binding site" evidence="8">
    <location>
        <begin position="207"/>
        <end position="208"/>
    </location>
    <ligand>
        <name>substrate</name>
    </ligand>
</feature>
<comment type="function">
    <text evidence="8">Catalyzes the stereoinversion of LL-2,6-diaminopimelate (L,L-DAP) to meso-diaminopimelate (meso-DAP), a precursor of L-lysine and an essential component of the bacterial peptidoglycan.</text>
</comment>
<dbReference type="PROSITE" id="PS01326">
    <property type="entry name" value="DAP_EPIMERASE"/>
    <property type="match status" value="1"/>
</dbReference>
<dbReference type="NCBIfam" id="TIGR00652">
    <property type="entry name" value="DapF"/>
    <property type="match status" value="1"/>
</dbReference>
<feature type="binding site" evidence="8">
    <location>
        <position position="64"/>
    </location>
    <ligand>
        <name>substrate</name>
    </ligand>
</feature>
<comment type="similarity">
    <text evidence="2 8">Belongs to the diaminopimelate epimerase family.</text>
</comment>
<dbReference type="SUPFAM" id="SSF54506">
    <property type="entry name" value="Diaminopimelate epimerase-like"/>
    <property type="match status" value="2"/>
</dbReference>
<dbReference type="GO" id="GO:0008837">
    <property type="term" value="F:diaminopimelate epimerase activity"/>
    <property type="evidence" value="ECO:0007669"/>
    <property type="project" value="UniProtKB-UniRule"/>
</dbReference>
<dbReference type="EC" id="5.1.1.7" evidence="3 8"/>
<evidence type="ECO:0000256" key="6">
    <source>
        <dbReference type="ARBA" id="ARBA00023235"/>
    </source>
</evidence>
<dbReference type="EMBL" id="ABVL01000002">
    <property type="protein sequence ID" value="EDY21625.1"/>
    <property type="molecule type" value="Genomic_DNA"/>
</dbReference>
<evidence type="ECO:0000313" key="10">
    <source>
        <dbReference type="EMBL" id="EDY21625.1"/>
    </source>
</evidence>
<proteinExistence type="inferred from homology"/>
<comment type="subunit">
    <text evidence="8">Homodimer.</text>
</comment>
<feature type="active site" evidence="9">
    <location>
        <position position="73"/>
    </location>
</feature>
<comment type="pathway">
    <text evidence="1 8">Amino-acid biosynthesis; L-lysine biosynthesis via DAP pathway; DL-2,6-diaminopimelate from LL-2,6-diaminopimelate: step 1/1.</text>
</comment>
<feature type="binding site" evidence="8">
    <location>
        <begin position="196"/>
        <end position="197"/>
    </location>
    <ligand>
        <name>substrate</name>
    </ligand>
</feature>
<dbReference type="InterPro" id="IPR018510">
    <property type="entry name" value="DAP_epimerase_AS"/>
</dbReference>
<keyword evidence="8" id="KW-0963">Cytoplasm</keyword>
<comment type="caution">
    <text evidence="8">Lacks conserved residue(s) required for the propagation of feature annotation.</text>
</comment>
<dbReference type="InterPro" id="IPR001653">
    <property type="entry name" value="DAP_epimerase_DapF"/>
</dbReference>
<evidence type="ECO:0000256" key="8">
    <source>
        <dbReference type="HAMAP-Rule" id="MF_00197"/>
    </source>
</evidence>
<sequence>MLTFTKMNGAGNDFVMLDNRDGKLTLDKAQIARLCDRHRGVGADGVLVVEPAQSGANFRMRYYNADGGEAEMCGNGARCFGRFAQRVSGQAGDISFETMAGKITAQFIDNNVRIQMSEPHSLRLNESLDSGGEVLTVHSVNTGVPHAVVFVDDLEQVDVRRFGAGLRYHSHFAPKGTNANFVQQLGPQTIAIRTYERGVEDETLACGTGMVACALIFHELTGAASPVAVKVRGGETLEIAFRQDGKVYRDVTLTGPADFVFDGQAAL</sequence>
<comment type="caution">
    <text evidence="10">The sequence shown here is derived from an EMBL/GenBank/DDBJ whole genome shotgun (WGS) entry which is preliminary data.</text>
</comment>
<evidence type="ECO:0000313" key="11">
    <source>
        <dbReference type="Proteomes" id="UP000005824"/>
    </source>
</evidence>
<dbReference type="Pfam" id="PF01678">
    <property type="entry name" value="DAP_epimerase"/>
    <property type="match status" value="2"/>
</dbReference>
<keyword evidence="11" id="KW-1185">Reference proteome</keyword>
<dbReference type="PANTHER" id="PTHR31689">
    <property type="entry name" value="DIAMINOPIMELATE EPIMERASE, CHLOROPLASTIC"/>
    <property type="match status" value="1"/>
</dbReference>
<feature type="binding site" evidence="8">
    <location>
        <begin position="74"/>
        <end position="75"/>
    </location>
    <ligand>
        <name>substrate</name>
    </ligand>
</feature>
<dbReference type="STRING" id="497964.CfE428DRAFT_0870"/>
<evidence type="ECO:0000256" key="1">
    <source>
        <dbReference type="ARBA" id="ARBA00005196"/>
    </source>
</evidence>
<feature type="site" description="Could be important to modulate the pK values of the two catalytic cysteine residues" evidence="8">
    <location>
        <position position="196"/>
    </location>
</feature>
<comment type="catalytic activity">
    <reaction evidence="7 8">
        <text>(2S,6S)-2,6-diaminopimelate = meso-2,6-diaminopimelate</text>
        <dbReference type="Rhea" id="RHEA:15393"/>
        <dbReference type="ChEBI" id="CHEBI:57609"/>
        <dbReference type="ChEBI" id="CHEBI:57791"/>
        <dbReference type="EC" id="5.1.1.7"/>
    </reaction>
</comment>
<dbReference type="HAMAP" id="MF_00197">
    <property type="entry name" value="DAP_epimerase"/>
    <property type="match status" value="1"/>
</dbReference>
<name>B4CW33_9BACT</name>
<evidence type="ECO:0000256" key="5">
    <source>
        <dbReference type="ARBA" id="ARBA00023154"/>
    </source>
</evidence>
<evidence type="ECO:0000256" key="2">
    <source>
        <dbReference type="ARBA" id="ARBA00010219"/>
    </source>
</evidence>
<comment type="subcellular location">
    <subcellularLocation>
        <location evidence="8">Cytoplasm</location>
    </subcellularLocation>
</comment>
<dbReference type="PANTHER" id="PTHR31689:SF0">
    <property type="entry name" value="DIAMINOPIMELATE EPIMERASE"/>
    <property type="match status" value="1"/>
</dbReference>
<evidence type="ECO:0000256" key="4">
    <source>
        <dbReference type="ARBA" id="ARBA00022605"/>
    </source>
</evidence>
<feature type="binding site" evidence="8">
    <location>
        <position position="178"/>
    </location>
    <ligand>
        <name>substrate</name>
    </ligand>
</feature>
<dbReference type="eggNOG" id="COG0253">
    <property type="taxonomic scope" value="Bacteria"/>
</dbReference>
<keyword evidence="5 8" id="KW-0457">Lysine biosynthesis</keyword>
<reference evidence="10 11" key="1">
    <citation type="journal article" date="2011" name="J. Bacteriol.">
        <title>Genome sequence of Chthoniobacter flavus Ellin428, an aerobic heterotrophic soil bacterium.</title>
        <authorList>
            <person name="Kant R."/>
            <person name="van Passel M.W."/>
            <person name="Palva A."/>
            <person name="Lucas S."/>
            <person name="Lapidus A."/>
            <person name="Glavina Del Rio T."/>
            <person name="Dalin E."/>
            <person name="Tice H."/>
            <person name="Bruce D."/>
            <person name="Goodwin L."/>
            <person name="Pitluck S."/>
            <person name="Larimer F.W."/>
            <person name="Land M.L."/>
            <person name="Hauser L."/>
            <person name="Sangwan P."/>
            <person name="de Vos W.M."/>
            <person name="Janssen P.H."/>
            <person name="Smidt H."/>
        </authorList>
    </citation>
    <scope>NUCLEOTIDE SEQUENCE [LARGE SCALE GENOMIC DNA]</scope>
    <source>
        <strain evidence="10 11">Ellin428</strain>
    </source>
</reference>
<evidence type="ECO:0000256" key="7">
    <source>
        <dbReference type="ARBA" id="ARBA00051712"/>
    </source>
</evidence>
<dbReference type="UniPathway" id="UPA00034">
    <property type="reaction ID" value="UER00025"/>
</dbReference>
<keyword evidence="4 8" id="KW-0028">Amino-acid biosynthesis</keyword>
<evidence type="ECO:0000256" key="3">
    <source>
        <dbReference type="ARBA" id="ARBA00013080"/>
    </source>
</evidence>
<dbReference type="Proteomes" id="UP000005824">
    <property type="component" value="Unassembled WGS sequence"/>
</dbReference>
<organism evidence="10 11">
    <name type="scientific">Chthoniobacter flavus Ellin428</name>
    <dbReference type="NCBI Taxonomy" id="497964"/>
    <lineage>
        <taxon>Bacteria</taxon>
        <taxon>Pseudomonadati</taxon>
        <taxon>Verrucomicrobiota</taxon>
        <taxon>Spartobacteria</taxon>
        <taxon>Chthoniobacterales</taxon>
        <taxon>Chthoniobacteraceae</taxon>
        <taxon>Chthoniobacter</taxon>
    </lineage>
</organism>
<keyword evidence="6 8" id="KW-0413">Isomerase</keyword>
<feature type="site" description="Could be important to modulate the pK values of the two catalytic cysteine residues" evidence="8">
    <location>
        <position position="146"/>
    </location>
</feature>
<evidence type="ECO:0000256" key="9">
    <source>
        <dbReference type="PROSITE-ProRule" id="PRU10125"/>
    </source>
</evidence>
<dbReference type="FunCoup" id="B4CW33">
    <property type="interactions" value="608"/>
</dbReference>
<dbReference type="InParanoid" id="B4CW33"/>
<feature type="active site" description="Proton donor" evidence="8">
    <location>
        <position position="73"/>
    </location>
</feature>